<organism evidence="1 2">
    <name type="scientific">Anaerococcus murdochii</name>
    <dbReference type="NCBI Taxonomy" id="411577"/>
    <lineage>
        <taxon>Bacteria</taxon>
        <taxon>Bacillati</taxon>
        <taxon>Bacillota</taxon>
        <taxon>Tissierellia</taxon>
        <taxon>Tissierellales</taxon>
        <taxon>Peptoniphilaceae</taxon>
        <taxon>Anaerococcus</taxon>
    </lineage>
</organism>
<gene>
    <name evidence="1" type="ORF">K8P03_01220</name>
</gene>
<evidence type="ECO:0000313" key="1">
    <source>
        <dbReference type="EMBL" id="MBZ2385927.1"/>
    </source>
</evidence>
<protein>
    <submittedName>
        <fullName evidence="1">Uncharacterized protein</fullName>
    </submittedName>
</protein>
<dbReference type="RefSeq" id="WP_223417727.1">
    <property type="nucleotide sequence ID" value="NZ_JAIPME010000002.1"/>
</dbReference>
<sequence>MILTKFENGKKNSYQVTNGFGFDQITQCQSQFEDCFCLEIENDPEDEKLKLLVILSPIFIAAFDNGNVELEFLKKTIENSSHPFALYPDFFGNFDKDQYFKAYEDKDEGKITEDIILREDKIIEFYFNSLPEAYLKSLLAMVDGLIEDDSNRRNLLHYFDQMRDDIVINGRRSILANGIQAFYLNKYVVVWMLDLFSFIQKNKADVSSFLDPIMDLVNDLKTPANIK</sequence>
<dbReference type="Proteomes" id="UP000734271">
    <property type="component" value="Unassembled WGS sequence"/>
</dbReference>
<accession>A0ABS7SWM7</accession>
<name>A0ABS7SWM7_9FIRM</name>
<evidence type="ECO:0000313" key="2">
    <source>
        <dbReference type="Proteomes" id="UP000734271"/>
    </source>
</evidence>
<proteinExistence type="predicted"/>
<keyword evidence="2" id="KW-1185">Reference proteome</keyword>
<dbReference type="EMBL" id="JAIPME010000002">
    <property type="protein sequence ID" value="MBZ2385927.1"/>
    <property type="molecule type" value="Genomic_DNA"/>
</dbReference>
<reference evidence="1 2" key="1">
    <citation type="submission" date="2021-08" db="EMBL/GenBank/DDBJ databases">
        <title>FDA dAtabase for Regulatory Grade micrObial Sequences (FDA-ARGOS): Supporting development and validation of Infectious Disease Dx tests.</title>
        <authorList>
            <person name="Sproer C."/>
            <person name="Gronow S."/>
            <person name="Severitt S."/>
            <person name="Schroder I."/>
            <person name="Tallon L."/>
            <person name="Sadzewicz L."/>
            <person name="Zhao X."/>
            <person name="Boylan J."/>
            <person name="Ott S."/>
            <person name="Bowen H."/>
            <person name="Vavikolanu K."/>
            <person name="Hazen T."/>
            <person name="Aluvathingal J."/>
            <person name="Nadendla S."/>
            <person name="Lowell S."/>
            <person name="Myers T."/>
            <person name="Yan Y."/>
            <person name="Sichtig H."/>
        </authorList>
    </citation>
    <scope>NUCLEOTIDE SEQUENCE [LARGE SCALE GENOMIC DNA]</scope>
    <source>
        <strain evidence="1 2">FDAARGOS_1460</strain>
    </source>
</reference>
<comment type="caution">
    <text evidence="1">The sequence shown here is derived from an EMBL/GenBank/DDBJ whole genome shotgun (WGS) entry which is preliminary data.</text>
</comment>